<dbReference type="EMBL" id="MGKT01000002">
    <property type="protein sequence ID" value="OGN31343.1"/>
    <property type="molecule type" value="Genomic_DNA"/>
</dbReference>
<evidence type="ECO:0000256" key="5">
    <source>
        <dbReference type="ARBA" id="ARBA00023146"/>
    </source>
</evidence>
<feature type="binding site" evidence="8">
    <location>
        <position position="257"/>
    </location>
    <ligand>
        <name>L-histidine</name>
        <dbReference type="ChEBI" id="CHEBI:57595"/>
    </ligand>
</feature>
<evidence type="ECO:0000256" key="7">
    <source>
        <dbReference type="NCBIfam" id="TIGR00442"/>
    </source>
</evidence>
<dbReference type="AlphaFoldDB" id="A0A1F8H0Y7"/>
<dbReference type="PANTHER" id="PTHR43707:SF1">
    <property type="entry name" value="HISTIDINE--TRNA LIGASE, MITOCHONDRIAL-RELATED"/>
    <property type="match status" value="1"/>
</dbReference>
<dbReference type="Pfam" id="PF13393">
    <property type="entry name" value="tRNA-synt_His"/>
    <property type="match status" value="1"/>
</dbReference>
<feature type="domain" description="Aminoacyl-transfer RNA synthetases class-II family profile" evidence="9">
    <location>
        <begin position="23"/>
        <end position="322"/>
    </location>
</feature>
<dbReference type="InterPro" id="IPR006195">
    <property type="entry name" value="aa-tRNA-synth_II"/>
</dbReference>
<dbReference type="Pfam" id="PF03129">
    <property type="entry name" value="HGTP_anticodon"/>
    <property type="match status" value="1"/>
</dbReference>
<evidence type="ECO:0000256" key="2">
    <source>
        <dbReference type="ARBA" id="ARBA00012815"/>
    </source>
</evidence>
<dbReference type="Gene3D" id="3.40.50.800">
    <property type="entry name" value="Anticodon-binding domain"/>
    <property type="match status" value="1"/>
</dbReference>
<evidence type="ECO:0000256" key="8">
    <source>
        <dbReference type="PIRSR" id="PIRSR001549-1"/>
    </source>
</evidence>
<feature type="binding site" evidence="8">
    <location>
        <position position="130"/>
    </location>
    <ligand>
        <name>L-histidine</name>
        <dbReference type="ChEBI" id="CHEBI:57595"/>
    </ligand>
</feature>
<proteinExistence type="inferred from homology"/>
<feature type="binding site" evidence="8">
    <location>
        <position position="116"/>
    </location>
    <ligand>
        <name>L-histidine</name>
        <dbReference type="ChEBI" id="CHEBI:57595"/>
    </ligand>
</feature>
<keyword evidence="4" id="KW-0547">Nucleotide-binding</keyword>
<dbReference type="EC" id="6.1.1.21" evidence="2 7"/>
<evidence type="ECO:0000256" key="6">
    <source>
        <dbReference type="ARBA" id="ARBA00047639"/>
    </source>
</evidence>
<dbReference type="GO" id="GO:0005524">
    <property type="term" value="F:ATP binding"/>
    <property type="evidence" value="ECO:0007669"/>
    <property type="project" value="InterPro"/>
</dbReference>
<dbReference type="SUPFAM" id="SSF55681">
    <property type="entry name" value="Class II aaRS and biotin synthetases"/>
    <property type="match status" value="1"/>
</dbReference>
<keyword evidence="10" id="KW-0436">Ligase</keyword>
<organism evidence="10 11">
    <name type="scientific">Candidatus Yanofskybacteria bacterium RIFCSPLOWO2_02_FULL_44_18</name>
    <dbReference type="NCBI Taxonomy" id="1802705"/>
    <lineage>
        <taxon>Bacteria</taxon>
        <taxon>Candidatus Yanofskyibacteriota</taxon>
    </lineage>
</organism>
<name>A0A1F8H0Y7_9BACT</name>
<dbReference type="GO" id="GO:0005737">
    <property type="term" value="C:cytoplasm"/>
    <property type="evidence" value="ECO:0007669"/>
    <property type="project" value="UniProtKB-UniRule"/>
</dbReference>
<dbReference type="InterPro" id="IPR041715">
    <property type="entry name" value="HisRS-like_core"/>
</dbReference>
<comment type="similarity">
    <text evidence="1">Belongs to the class-II aminoacyl-tRNA synthetase family.</text>
</comment>
<dbReference type="PIRSF" id="PIRSF001549">
    <property type="entry name" value="His-tRNA_synth"/>
    <property type="match status" value="1"/>
</dbReference>
<evidence type="ECO:0000313" key="11">
    <source>
        <dbReference type="Proteomes" id="UP000177111"/>
    </source>
</evidence>
<dbReference type="SUPFAM" id="SSF52954">
    <property type="entry name" value="Class II aaRS ABD-related"/>
    <property type="match status" value="1"/>
</dbReference>
<evidence type="ECO:0000259" key="9">
    <source>
        <dbReference type="PROSITE" id="PS50862"/>
    </source>
</evidence>
<dbReference type="NCBIfam" id="TIGR00442">
    <property type="entry name" value="hisS"/>
    <property type="match status" value="1"/>
</dbReference>
<dbReference type="InterPro" id="IPR045864">
    <property type="entry name" value="aa-tRNA-synth_II/BPL/LPL"/>
</dbReference>
<dbReference type="InterPro" id="IPR036621">
    <property type="entry name" value="Anticodon-bd_dom_sf"/>
</dbReference>
<gene>
    <name evidence="10" type="ORF">A3I96_00700</name>
</gene>
<protein>
    <recommendedName>
        <fullName evidence="3 7">Histidine--tRNA ligase</fullName>
        <ecNumber evidence="2 7">6.1.1.21</ecNumber>
    </recommendedName>
</protein>
<dbReference type="PROSITE" id="PS50862">
    <property type="entry name" value="AA_TRNA_LIGASE_II"/>
    <property type="match status" value="1"/>
</dbReference>
<dbReference type="PANTHER" id="PTHR43707">
    <property type="entry name" value="HISTIDYL-TRNA SYNTHETASE"/>
    <property type="match status" value="1"/>
</dbReference>
<dbReference type="GO" id="GO:0004821">
    <property type="term" value="F:histidine-tRNA ligase activity"/>
    <property type="evidence" value="ECO:0007669"/>
    <property type="project" value="UniProtKB-UniRule"/>
</dbReference>
<evidence type="ECO:0000313" key="10">
    <source>
        <dbReference type="EMBL" id="OGN31343.1"/>
    </source>
</evidence>
<evidence type="ECO:0000256" key="1">
    <source>
        <dbReference type="ARBA" id="ARBA00008226"/>
    </source>
</evidence>
<dbReference type="Proteomes" id="UP000177111">
    <property type="component" value="Unassembled WGS sequence"/>
</dbReference>
<comment type="catalytic activity">
    <reaction evidence="6">
        <text>tRNA(His) + L-histidine + ATP = L-histidyl-tRNA(His) + AMP + diphosphate + H(+)</text>
        <dbReference type="Rhea" id="RHEA:17313"/>
        <dbReference type="Rhea" id="RHEA-COMP:9665"/>
        <dbReference type="Rhea" id="RHEA-COMP:9689"/>
        <dbReference type="ChEBI" id="CHEBI:15378"/>
        <dbReference type="ChEBI" id="CHEBI:30616"/>
        <dbReference type="ChEBI" id="CHEBI:33019"/>
        <dbReference type="ChEBI" id="CHEBI:57595"/>
        <dbReference type="ChEBI" id="CHEBI:78442"/>
        <dbReference type="ChEBI" id="CHEBI:78527"/>
        <dbReference type="ChEBI" id="CHEBI:456215"/>
        <dbReference type="EC" id="6.1.1.21"/>
    </reaction>
</comment>
<evidence type="ECO:0000256" key="4">
    <source>
        <dbReference type="ARBA" id="ARBA00022741"/>
    </source>
</evidence>
<dbReference type="InterPro" id="IPR015807">
    <property type="entry name" value="His-tRNA-ligase"/>
</dbReference>
<dbReference type="InterPro" id="IPR004154">
    <property type="entry name" value="Anticodon-bd"/>
</dbReference>
<keyword evidence="5" id="KW-0030">Aminoacyl-tRNA synthetase</keyword>
<comment type="caution">
    <text evidence="10">The sequence shown here is derived from an EMBL/GenBank/DDBJ whole genome shotgun (WGS) entry which is preliminary data.</text>
</comment>
<sequence length="422" mass="47877">MSKKGKPIDPPKGISTILPEDQKYYRYILKKAEAIFDYYGFERIDAGILESSDVFTRTMTADSDEEKELFSFKTKNSEYLALKYDNQVSVAQAYINNGMNSRPHPVKLFYVSSSFRNIEGRRQTLEMGVETIGDDSEIIDAELIFMAHKLIESMSIGEYSAYVNSMGESSCRPAYIRALKDYFKNKSKKLCSACRDNLKTNPLKILNCQVETCKEVNKEVPQTVDYLCDECHVHFKHTLEYLDEVGVPYILNPILIRGREYHTRTAFDFISDANPELAPVIQGGRHDRLIDTLGGSRTPAAGWTMNLDQIVTALKEKQASVPDGKIKPKIFLIQLGEMAKKKSLILFENFRKAGIEAKSSLGRDSIKSQLRIAHRLGVKFALIFGQKEALDNTMIVREINTGVQETIPVEKIIEEIKKKLKT</sequence>
<evidence type="ECO:0000256" key="3">
    <source>
        <dbReference type="ARBA" id="ARBA00017399"/>
    </source>
</evidence>
<accession>A0A1F8H0Y7</accession>
<dbReference type="Gene3D" id="3.30.930.10">
    <property type="entry name" value="Bira Bifunctional Protein, Domain 2"/>
    <property type="match status" value="1"/>
</dbReference>
<dbReference type="CDD" id="cd00773">
    <property type="entry name" value="HisRS-like_core"/>
    <property type="match status" value="1"/>
</dbReference>
<dbReference type="GO" id="GO:0006427">
    <property type="term" value="P:histidyl-tRNA aminoacylation"/>
    <property type="evidence" value="ECO:0007669"/>
    <property type="project" value="UniProtKB-UniRule"/>
</dbReference>
<reference evidence="10 11" key="1">
    <citation type="journal article" date="2016" name="Nat. Commun.">
        <title>Thousands of microbial genomes shed light on interconnected biogeochemical processes in an aquifer system.</title>
        <authorList>
            <person name="Anantharaman K."/>
            <person name="Brown C.T."/>
            <person name="Hug L.A."/>
            <person name="Sharon I."/>
            <person name="Castelle C.J."/>
            <person name="Probst A.J."/>
            <person name="Thomas B.C."/>
            <person name="Singh A."/>
            <person name="Wilkins M.J."/>
            <person name="Karaoz U."/>
            <person name="Brodie E.L."/>
            <person name="Williams K.H."/>
            <person name="Hubbard S.S."/>
            <person name="Banfield J.F."/>
        </authorList>
    </citation>
    <scope>NUCLEOTIDE SEQUENCE [LARGE SCALE GENOMIC DNA]</scope>
</reference>
<dbReference type="InterPro" id="IPR004516">
    <property type="entry name" value="HisRS/HisZ"/>
</dbReference>